<evidence type="ECO:0000313" key="2">
    <source>
        <dbReference type="EMBL" id="RVU20666.1"/>
    </source>
</evidence>
<evidence type="ECO:0008006" key="4">
    <source>
        <dbReference type="Google" id="ProtNLM"/>
    </source>
</evidence>
<gene>
    <name evidence="2" type="ORF">EOE48_04780</name>
</gene>
<name>A0A437PEF6_9HYPH</name>
<dbReference type="Proteomes" id="UP000286997">
    <property type="component" value="Unassembled WGS sequence"/>
</dbReference>
<feature type="signal peptide" evidence="1">
    <location>
        <begin position="1"/>
        <end position="21"/>
    </location>
</feature>
<feature type="chain" id="PRO_5019499317" description="Tetratricopeptide repeat protein" evidence="1">
    <location>
        <begin position="22"/>
        <end position="106"/>
    </location>
</feature>
<dbReference type="RefSeq" id="WP_127727641.1">
    <property type="nucleotide sequence ID" value="NZ_SACP01000003.1"/>
</dbReference>
<dbReference type="EMBL" id="SACP01000003">
    <property type="protein sequence ID" value="RVU20666.1"/>
    <property type="molecule type" value="Genomic_DNA"/>
</dbReference>
<comment type="caution">
    <text evidence="2">The sequence shown here is derived from an EMBL/GenBank/DDBJ whole genome shotgun (WGS) entry which is preliminary data.</text>
</comment>
<sequence>MGRGAALAALAVALAATGAAADADSARRYASEGRAALARGDAAAALAAYDAALAQLGDHMAPAGTIDDTGLHLALADAKARQGDPAAAARLKARVVATRLSFPPHR</sequence>
<keyword evidence="1" id="KW-0732">Signal</keyword>
<organism evidence="2 3">
    <name type="scientific">Methylobacterium oryzihabitans</name>
    <dbReference type="NCBI Taxonomy" id="2499852"/>
    <lineage>
        <taxon>Bacteria</taxon>
        <taxon>Pseudomonadati</taxon>
        <taxon>Pseudomonadota</taxon>
        <taxon>Alphaproteobacteria</taxon>
        <taxon>Hyphomicrobiales</taxon>
        <taxon>Methylobacteriaceae</taxon>
        <taxon>Methylobacterium</taxon>
    </lineage>
</organism>
<keyword evidence="3" id="KW-1185">Reference proteome</keyword>
<proteinExistence type="predicted"/>
<evidence type="ECO:0000256" key="1">
    <source>
        <dbReference type="SAM" id="SignalP"/>
    </source>
</evidence>
<reference evidence="2 3" key="1">
    <citation type="submission" date="2019-01" db="EMBL/GenBank/DDBJ databases">
        <authorList>
            <person name="Chen W.-M."/>
        </authorList>
    </citation>
    <scope>NUCLEOTIDE SEQUENCE [LARGE SCALE GENOMIC DNA]</scope>
    <source>
        <strain evidence="2 3">TER-1</strain>
    </source>
</reference>
<accession>A0A437PEF6</accession>
<protein>
    <recommendedName>
        <fullName evidence="4">Tetratricopeptide repeat protein</fullName>
    </recommendedName>
</protein>
<dbReference type="AlphaFoldDB" id="A0A437PEF6"/>
<evidence type="ECO:0000313" key="3">
    <source>
        <dbReference type="Proteomes" id="UP000286997"/>
    </source>
</evidence>